<evidence type="ECO:0000256" key="4">
    <source>
        <dbReference type="ARBA" id="ARBA00022989"/>
    </source>
</evidence>
<feature type="transmembrane region" description="Helical" evidence="8">
    <location>
        <begin position="859"/>
        <end position="886"/>
    </location>
</feature>
<dbReference type="Proteomes" id="UP000028837">
    <property type="component" value="Unassembled WGS sequence"/>
</dbReference>
<feature type="compositionally biased region" description="Basic and acidic residues" evidence="7">
    <location>
        <begin position="674"/>
        <end position="683"/>
    </location>
</feature>
<dbReference type="InterPro" id="IPR001594">
    <property type="entry name" value="Palmitoyltrfase_DHHC"/>
</dbReference>
<dbReference type="PANTHER" id="PTHR12246">
    <property type="entry name" value="PALMITOYLTRANSFERASE ZDHHC16"/>
    <property type="match status" value="1"/>
</dbReference>
<dbReference type="GO" id="GO:0016409">
    <property type="term" value="F:palmitoyltransferase activity"/>
    <property type="evidence" value="ECO:0007669"/>
    <property type="project" value="InterPro"/>
</dbReference>
<feature type="region of interest" description="Disordered" evidence="7">
    <location>
        <begin position="651"/>
        <end position="683"/>
    </location>
</feature>
<keyword evidence="6" id="KW-0012">Acyltransferase</keyword>
<feature type="transmembrane region" description="Helical" evidence="8">
    <location>
        <begin position="591"/>
        <end position="620"/>
    </location>
</feature>
<gene>
    <name evidence="10" type="ORF">TGDOM2_266940</name>
</gene>
<feature type="compositionally biased region" description="Low complexity" evidence="7">
    <location>
        <begin position="658"/>
        <end position="673"/>
    </location>
</feature>
<feature type="region of interest" description="Disordered" evidence="7">
    <location>
        <begin position="353"/>
        <end position="455"/>
    </location>
</feature>
<feature type="region of interest" description="Disordered" evidence="7">
    <location>
        <begin position="909"/>
        <end position="938"/>
    </location>
</feature>
<dbReference type="VEuPathDB" id="ToxoDB:TGDOM2_266940"/>
<evidence type="ECO:0000256" key="8">
    <source>
        <dbReference type="SAM" id="Phobius"/>
    </source>
</evidence>
<evidence type="ECO:0000256" key="6">
    <source>
        <dbReference type="ARBA" id="ARBA00023315"/>
    </source>
</evidence>
<evidence type="ECO:0000313" key="11">
    <source>
        <dbReference type="Proteomes" id="UP000028837"/>
    </source>
</evidence>
<keyword evidence="5 8" id="KW-0472">Membrane</keyword>
<feature type="region of interest" description="Disordered" evidence="7">
    <location>
        <begin position="741"/>
        <end position="772"/>
    </location>
</feature>
<dbReference type="OrthoDB" id="331948at2759"/>
<keyword evidence="3 8" id="KW-0812">Transmembrane</keyword>
<keyword evidence="2" id="KW-0808">Transferase</keyword>
<dbReference type="GO" id="GO:0016020">
    <property type="term" value="C:membrane"/>
    <property type="evidence" value="ECO:0007669"/>
    <property type="project" value="UniProtKB-SubCell"/>
</dbReference>
<protein>
    <submittedName>
        <fullName evidence="10">DHHC zinc finger domain-containing protein</fullName>
    </submittedName>
</protein>
<dbReference type="Pfam" id="PF01529">
    <property type="entry name" value="DHHC"/>
    <property type="match status" value="1"/>
</dbReference>
<name>A0A086K2X5_TOXGO</name>
<evidence type="ECO:0000256" key="7">
    <source>
        <dbReference type="SAM" id="MobiDB-lite"/>
    </source>
</evidence>
<feature type="transmembrane region" description="Helical" evidence="8">
    <location>
        <begin position="149"/>
        <end position="168"/>
    </location>
</feature>
<evidence type="ECO:0000256" key="2">
    <source>
        <dbReference type="ARBA" id="ARBA00022679"/>
    </source>
</evidence>
<reference evidence="10 11" key="1">
    <citation type="submission" date="2014-02" db="EMBL/GenBank/DDBJ databases">
        <authorList>
            <person name="Sibley D."/>
            <person name="Venepally P."/>
            <person name="Karamycheva S."/>
            <person name="Hadjithomas M."/>
            <person name="Khan A."/>
            <person name="Brunk B."/>
            <person name="Roos D."/>
            <person name="Caler E."/>
            <person name="Lorenzi H."/>
        </authorList>
    </citation>
    <scope>NUCLEOTIDE SEQUENCE [LARGE SCALE GENOMIC DNA]</scope>
    <source>
        <strain evidence="10 11">GAB2-2007-GAL-DOM2</strain>
    </source>
</reference>
<evidence type="ECO:0000259" key="9">
    <source>
        <dbReference type="Pfam" id="PF01529"/>
    </source>
</evidence>
<evidence type="ECO:0000256" key="5">
    <source>
        <dbReference type="ARBA" id="ARBA00023136"/>
    </source>
</evidence>
<dbReference type="PROSITE" id="PS50216">
    <property type="entry name" value="DHHC"/>
    <property type="match status" value="1"/>
</dbReference>
<feature type="domain" description="Palmitoyltransferase DHHC" evidence="9">
    <location>
        <begin position="548"/>
        <end position="613"/>
    </location>
</feature>
<comment type="subcellular location">
    <subcellularLocation>
        <location evidence="1">Membrane</location>
        <topology evidence="1">Multi-pass membrane protein</topology>
    </subcellularLocation>
</comment>
<feature type="compositionally biased region" description="Low complexity" evidence="7">
    <location>
        <begin position="909"/>
        <end position="931"/>
    </location>
</feature>
<proteinExistence type="predicted"/>
<feature type="compositionally biased region" description="Low complexity" evidence="7">
    <location>
        <begin position="405"/>
        <end position="421"/>
    </location>
</feature>
<dbReference type="InterPro" id="IPR039859">
    <property type="entry name" value="PFA4/ZDH16/20/ERF2-like"/>
</dbReference>
<evidence type="ECO:0000313" key="10">
    <source>
        <dbReference type="EMBL" id="KFG38743.1"/>
    </source>
</evidence>
<evidence type="ECO:0000256" key="3">
    <source>
        <dbReference type="ARBA" id="ARBA00022692"/>
    </source>
</evidence>
<feature type="compositionally biased region" description="Basic and acidic residues" evidence="7">
    <location>
        <begin position="741"/>
        <end position="765"/>
    </location>
</feature>
<organism evidence="10 11">
    <name type="scientific">Toxoplasma gondii GAB2-2007-GAL-DOM2</name>
    <dbReference type="NCBI Taxonomy" id="1130820"/>
    <lineage>
        <taxon>Eukaryota</taxon>
        <taxon>Sar</taxon>
        <taxon>Alveolata</taxon>
        <taxon>Apicomplexa</taxon>
        <taxon>Conoidasida</taxon>
        <taxon>Coccidia</taxon>
        <taxon>Eucoccidiorida</taxon>
        <taxon>Eimeriorina</taxon>
        <taxon>Sarcocystidae</taxon>
        <taxon>Toxoplasma</taxon>
    </lineage>
</organism>
<accession>A0A086K2X5</accession>
<dbReference type="AlphaFoldDB" id="A0A086K2X5"/>
<comment type="caution">
    <text evidence="10">The sequence shown here is derived from an EMBL/GenBank/DDBJ whole genome shotgun (WGS) entry which is preliminary data.</text>
</comment>
<evidence type="ECO:0000256" key="1">
    <source>
        <dbReference type="ARBA" id="ARBA00004141"/>
    </source>
</evidence>
<dbReference type="EMBL" id="AHZU02000902">
    <property type="protein sequence ID" value="KFG38743.1"/>
    <property type="molecule type" value="Genomic_DNA"/>
</dbReference>
<keyword evidence="4 8" id="KW-1133">Transmembrane helix</keyword>
<sequence length="1047" mass="113719">MVLFTAFGQRFSGRAVAKAARQKLRSALLRVAGMDLCRSCFFVAQMSRAAEREPSAFLPHHCAIQKPRGNRECRKLSEAAGCHRPREKTWPENLASTACVNVAAGVCTPQQASAPRATSVVSRAAGRFSRGFSCFCGLVNKTFCFVARLLPYFAVLLLSVATLCYFLYVQPAICVSDTGAEDAFPVLLPPLHLRASQQTQHPGRSASADASTAAGFPEPTGSLEGNSFSGTSWLSLFPGLQEAPLDQQYLAFWVHFVQAASHHLFQVPFCTYVGLFLLFNVFYNFYFACTVDPGRPPVLVSAKREAEGGAAEEVFVYSAESGKMEIAALTYVLSPSSSSPSSCVPDKTLTACESAKGDSEPRGRRAAPCLSHQSGQPVRRSLRLALRALRQETSSIREEPREQQTASSSARTTAASSPDASVELASTTSQSHDRERGKGICKKPNQSFGVDSVEKDSVPCSLGREEAALACHLSPRDPQAAASTPPAALPLASLRRAVSATEPCANLSAKGDPEVCSHSNRVNREGEGCAAVSDSPNGRGLCSRLVPLCSTCGGAKPLRTHHCRICNRCVLKQDHHCPWLNQCVGLHNYRFFFLFLFFLFLLLVHTLWVMRFSLFGAFAFRRVVAESRAHHARLVSEQLAIVRRMQTLHAGETGGGASPSAQDSLRASSSSPRTEAEEQPTTREESFFSLSRLLRLPFWFYSFLLSVAEGDKSDFADAVTDLQIQALVAELEETLQARHEAPLREELARQESSEQESRRPGEETKSPTLAASPLVQTAVQDAAREAFKLARRLAKQRAGPPPYGFRTLVVVDRLLQHQRDVAAQIAKNRNGEKGEKGKTESFGGLDPSWWLWQAWGRQAILFVGLLALNVGVAVAALFFFHVYLLMGNQTTIEVQRNCATRRRLRSLASVAPGSASSPPSTASACPHSTSPPDIPSAEAVSSSSSSLCAVPNVGPSVLSSRSAPCVHASRASPDLEANVKPGDLSLVGFFLLCLRSSRPSALLPFHRGMRENFREVFGPSPFPLCFFPYLAQPPNRSLEEVLGTNRV</sequence>